<dbReference type="InterPro" id="IPR050706">
    <property type="entry name" value="Cyclic-di-GMP_PDE-like"/>
</dbReference>
<dbReference type="AlphaFoldDB" id="A0A2S7ERQ7"/>
<sequence>MTPTRPTLLSCNCALDGPVLVVDDSVVQREHAMALCRQLGAVAVDGAVDGHAALAWLSSAISPSLLLIDLEMPGMDGVQLLDALARGKYSVPVVVVSQRGGALIDAVIQLSRSAGVLMLGGIEKPMHLQDLATVLDCEPELTADAPAGMPAAISTLMSSGGAAASRLDRAMRRGEIRVAYQPKLDLKDGRLRGVEALARWRRPQGDMIGPDRFIPLAEREGLICALTQQVIDKAIAQLVDWRAEGFQLTLALNLSPNLLSEQHFLEQLCGKLSDNGLSPADLVLELTESAIVEPANALSMLARLRLHGFGLSIDDYGTGFSSLQRLASIPFTELKLDRSFVHAAHRSRSQRTVLESTLELAHRLDLTAVAEGVETPDDWRLLRELGCDLAQGYLMGSPMPGPMLSEWWREHAVRIARLSDSALVSDTDVA</sequence>
<dbReference type="PROSITE" id="PS50110">
    <property type="entry name" value="RESPONSE_REGULATORY"/>
    <property type="match status" value="1"/>
</dbReference>
<gene>
    <name evidence="4" type="ORF">XpopCFBP1817_07955</name>
</gene>
<dbReference type="PANTHER" id="PTHR33121">
    <property type="entry name" value="CYCLIC DI-GMP PHOSPHODIESTERASE PDEF"/>
    <property type="match status" value="1"/>
</dbReference>
<dbReference type="Gene3D" id="3.40.50.2300">
    <property type="match status" value="1"/>
</dbReference>
<proteinExistence type="predicted"/>
<organism evidence="4 5">
    <name type="scientific">Xanthomonas populi</name>
    <dbReference type="NCBI Taxonomy" id="53414"/>
    <lineage>
        <taxon>Bacteria</taxon>
        <taxon>Pseudomonadati</taxon>
        <taxon>Pseudomonadota</taxon>
        <taxon>Gammaproteobacteria</taxon>
        <taxon>Lysobacterales</taxon>
        <taxon>Lysobacteraceae</taxon>
        <taxon>Xanthomonas</taxon>
    </lineage>
</organism>
<dbReference type="GO" id="GO:0071111">
    <property type="term" value="F:cyclic-guanylate-specific phosphodiesterase activity"/>
    <property type="evidence" value="ECO:0007669"/>
    <property type="project" value="InterPro"/>
</dbReference>
<accession>A0A2S7ERQ7</accession>
<dbReference type="PANTHER" id="PTHR33121:SF79">
    <property type="entry name" value="CYCLIC DI-GMP PHOSPHODIESTERASE PDED-RELATED"/>
    <property type="match status" value="1"/>
</dbReference>
<dbReference type="Proteomes" id="UP000239939">
    <property type="component" value="Unassembled WGS sequence"/>
</dbReference>
<evidence type="ECO:0000256" key="1">
    <source>
        <dbReference type="PROSITE-ProRule" id="PRU00169"/>
    </source>
</evidence>
<comment type="caution">
    <text evidence="4">The sequence shown here is derived from an EMBL/GenBank/DDBJ whole genome shotgun (WGS) entry which is preliminary data.</text>
</comment>
<dbReference type="EMBL" id="MDEJ01000036">
    <property type="protein sequence ID" value="PPU95791.1"/>
    <property type="molecule type" value="Genomic_DNA"/>
</dbReference>
<evidence type="ECO:0000313" key="4">
    <source>
        <dbReference type="EMBL" id="PPU95791.1"/>
    </source>
</evidence>
<evidence type="ECO:0000259" key="2">
    <source>
        <dbReference type="PROSITE" id="PS50110"/>
    </source>
</evidence>
<dbReference type="SMART" id="SM00052">
    <property type="entry name" value="EAL"/>
    <property type="match status" value="1"/>
</dbReference>
<dbReference type="RefSeq" id="WP_128416725.1">
    <property type="nucleotide sequence ID" value="NZ_MDEJ01000036.1"/>
</dbReference>
<dbReference type="GO" id="GO:0000160">
    <property type="term" value="P:phosphorelay signal transduction system"/>
    <property type="evidence" value="ECO:0007669"/>
    <property type="project" value="InterPro"/>
</dbReference>
<evidence type="ECO:0000313" key="5">
    <source>
        <dbReference type="Proteomes" id="UP000239939"/>
    </source>
</evidence>
<dbReference type="InterPro" id="IPR035919">
    <property type="entry name" value="EAL_sf"/>
</dbReference>
<dbReference type="CDD" id="cd01948">
    <property type="entry name" value="EAL"/>
    <property type="match status" value="1"/>
</dbReference>
<name>A0A2S7ERQ7_9XANT</name>
<dbReference type="InterPro" id="IPR001633">
    <property type="entry name" value="EAL_dom"/>
</dbReference>
<keyword evidence="5" id="KW-1185">Reference proteome</keyword>
<dbReference type="SUPFAM" id="SSF141868">
    <property type="entry name" value="EAL domain-like"/>
    <property type="match status" value="1"/>
</dbReference>
<dbReference type="SUPFAM" id="SSF52172">
    <property type="entry name" value="CheY-like"/>
    <property type="match status" value="1"/>
</dbReference>
<dbReference type="PROSITE" id="PS50883">
    <property type="entry name" value="EAL"/>
    <property type="match status" value="1"/>
</dbReference>
<feature type="domain" description="Response regulatory" evidence="2">
    <location>
        <begin position="18"/>
        <end position="139"/>
    </location>
</feature>
<dbReference type="InterPro" id="IPR011006">
    <property type="entry name" value="CheY-like_superfamily"/>
</dbReference>
<feature type="domain" description="EAL" evidence="3">
    <location>
        <begin position="160"/>
        <end position="412"/>
    </location>
</feature>
<keyword evidence="1" id="KW-0597">Phosphoprotein</keyword>
<dbReference type="SMART" id="SM00448">
    <property type="entry name" value="REC"/>
    <property type="match status" value="1"/>
</dbReference>
<dbReference type="Pfam" id="PF00072">
    <property type="entry name" value="Response_reg"/>
    <property type="match status" value="1"/>
</dbReference>
<feature type="modified residue" description="4-aspartylphosphate" evidence="1">
    <location>
        <position position="69"/>
    </location>
</feature>
<dbReference type="OrthoDB" id="9812358at2"/>
<evidence type="ECO:0000259" key="3">
    <source>
        <dbReference type="PROSITE" id="PS50883"/>
    </source>
</evidence>
<dbReference type="Pfam" id="PF00563">
    <property type="entry name" value="EAL"/>
    <property type="match status" value="1"/>
</dbReference>
<reference evidence="5" key="1">
    <citation type="submission" date="2016-08" db="EMBL/GenBank/DDBJ databases">
        <authorList>
            <person name="Merda D."/>
            <person name="Briand M."/>
            <person name="Taghouti G."/>
            <person name="Carrere S."/>
            <person name="Gouzy J."/>
            <person name="Portier P."/>
            <person name="Jacques M.-A."/>
            <person name="Fischer-Le Saux M."/>
        </authorList>
    </citation>
    <scope>NUCLEOTIDE SEQUENCE [LARGE SCALE GENOMIC DNA]</scope>
    <source>
        <strain evidence="5">CFBP1817</strain>
    </source>
</reference>
<protein>
    <submittedName>
        <fullName evidence="4">Diguanylate phosphodiesterase</fullName>
    </submittedName>
</protein>
<dbReference type="Gene3D" id="3.20.20.450">
    <property type="entry name" value="EAL domain"/>
    <property type="match status" value="1"/>
</dbReference>
<dbReference type="InterPro" id="IPR001789">
    <property type="entry name" value="Sig_transdc_resp-reg_receiver"/>
</dbReference>